<protein>
    <recommendedName>
        <fullName evidence="1">7(1) septoil knot domain-containing protein</fullName>
    </recommendedName>
</protein>
<dbReference type="AlphaFoldDB" id="A0A4S4AUP6"/>
<sequence>MARVYQAATMGEAQVRVAFVRDRGQADLLVHRVGNWGLARGDALWFITRDKQDATVWIYPCSLGMADVNICFVDNYAEAGWLRPHRLKGRFARPFA</sequence>
<accession>A0A4S4AUP6</accession>
<dbReference type="RefSeq" id="WP_136348852.1">
    <property type="nucleotide sequence ID" value="NZ_SSOC01000005.1"/>
</dbReference>
<proteinExistence type="predicted"/>
<reference evidence="2 3" key="1">
    <citation type="submission" date="2019-04" db="EMBL/GenBank/DDBJ databases">
        <title>Azoarcus nasutitermitis sp. nov. isolated from termite nest.</title>
        <authorList>
            <person name="Lin S.-Y."/>
            <person name="Hameed A."/>
            <person name="Hsu Y.-H."/>
            <person name="Young C.-C."/>
        </authorList>
    </citation>
    <scope>NUCLEOTIDE SEQUENCE [LARGE SCALE GENOMIC DNA]</scope>
    <source>
        <strain evidence="2 3">CC-YHH838</strain>
    </source>
</reference>
<dbReference type="Proteomes" id="UP000308430">
    <property type="component" value="Unassembled WGS sequence"/>
</dbReference>
<name>A0A4S4AUP6_9RHOO</name>
<dbReference type="Pfam" id="PF19647">
    <property type="entry name" value="Septknot"/>
    <property type="match status" value="1"/>
</dbReference>
<organism evidence="2 3">
    <name type="scientific">Pseudothauera nasutitermitis</name>
    <dbReference type="NCBI Taxonomy" id="2565930"/>
    <lineage>
        <taxon>Bacteria</taxon>
        <taxon>Pseudomonadati</taxon>
        <taxon>Pseudomonadota</taxon>
        <taxon>Betaproteobacteria</taxon>
        <taxon>Rhodocyclales</taxon>
        <taxon>Zoogloeaceae</taxon>
        <taxon>Pseudothauera</taxon>
    </lineage>
</organism>
<evidence type="ECO:0000259" key="1">
    <source>
        <dbReference type="Pfam" id="PF19647"/>
    </source>
</evidence>
<dbReference type="EMBL" id="SSOC01000005">
    <property type="protein sequence ID" value="THF63691.1"/>
    <property type="molecule type" value="Genomic_DNA"/>
</dbReference>
<comment type="caution">
    <text evidence="2">The sequence shown here is derived from an EMBL/GenBank/DDBJ whole genome shotgun (WGS) entry which is preliminary data.</text>
</comment>
<keyword evidence="3" id="KW-1185">Reference proteome</keyword>
<dbReference type="InterPro" id="IPR046148">
    <property type="entry name" value="Septknot"/>
</dbReference>
<dbReference type="OrthoDB" id="5954015at2"/>
<feature type="domain" description="7(1) septoil knot" evidence="1">
    <location>
        <begin position="1"/>
        <end position="81"/>
    </location>
</feature>
<evidence type="ECO:0000313" key="3">
    <source>
        <dbReference type="Proteomes" id="UP000308430"/>
    </source>
</evidence>
<evidence type="ECO:0000313" key="2">
    <source>
        <dbReference type="EMBL" id="THF63691.1"/>
    </source>
</evidence>
<gene>
    <name evidence="2" type="ORF">E6C76_13970</name>
</gene>